<dbReference type="Proteomes" id="UP000735302">
    <property type="component" value="Unassembled WGS sequence"/>
</dbReference>
<protein>
    <submittedName>
        <fullName evidence="1">Uncharacterized protein</fullName>
    </submittedName>
</protein>
<reference evidence="1 2" key="1">
    <citation type="journal article" date="2021" name="Elife">
        <title>Chloroplast acquisition without the gene transfer in kleptoplastic sea slugs, Plakobranchus ocellatus.</title>
        <authorList>
            <person name="Maeda T."/>
            <person name="Takahashi S."/>
            <person name="Yoshida T."/>
            <person name="Shimamura S."/>
            <person name="Takaki Y."/>
            <person name="Nagai Y."/>
            <person name="Toyoda A."/>
            <person name="Suzuki Y."/>
            <person name="Arimoto A."/>
            <person name="Ishii H."/>
            <person name="Satoh N."/>
            <person name="Nishiyama T."/>
            <person name="Hasebe M."/>
            <person name="Maruyama T."/>
            <person name="Minagawa J."/>
            <person name="Obokata J."/>
            <person name="Shigenobu S."/>
        </authorList>
    </citation>
    <scope>NUCLEOTIDE SEQUENCE [LARGE SCALE GENOMIC DNA]</scope>
</reference>
<comment type="caution">
    <text evidence="1">The sequence shown here is derived from an EMBL/GenBank/DDBJ whole genome shotgun (WGS) entry which is preliminary data.</text>
</comment>
<name>A0AAV4A1V9_9GAST</name>
<gene>
    <name evidence="1" type="ORF">PoB_002669900</name>
</gene>
<dbReference type="EMBL" id="BLXT01003063">
    <property type="protein sequence ID" value="GFO00194.1"/>
    <property type="molecule type" value="Genomic_DNA"/>
</dbReference>
<dbReference type="AlphaFoldDB" id="A0AAV4A1V9"/>
<keyword evidence="2" id="KW-1185">Reference proteome</keyword>
<evidence type="ECO:0000313" key="2">
    <source>
        <dbReference type="Proteomes" id="UP000735302"/>
    </source>
</evidence>
<organism evidence="1 2">
    <name type="scientific">Plakobranchus ocellatus</name>
    <dbReference type="NCBI Taxonomy" id="259542"/>
    <lineage>
        <taxon>Eukaryota</taxon>
        <taxon>Metazoa</taxon>
        <taxon>Spiralia</taxon>
        <taxon>Lophotrochozoa</taxon>
        <taxon>Mollusca</taxon>
        <taxon>Gastropoda</taxon>
        <taxon>Heterobranchia</taxon>
        <taxon>Euthyneura</taxon>
        <taxon>Panpulmonata</taxon>
        <taxon>Sacoglossa</taxon>
        <taxon>Placobranchoidea</taxon>
        <taxon>Plakobranchidae</taxon>
        <taxon>Plakobranchus</taxon>
    </lineage>
</organism>
<proteinExistence type="predicted"/>
<evidence type="ECO:0000313" key="1">
    <source>
        <dbReference type="EMBL" id="GFO00194.1"/>
    </source>
</evidence>
<sequence length="78" mass="8768">MRQIVQVTPALPLNSEEPTATLKKIFDVRAQTSIQTLFSGCGKAKERERYGQSLVVKYPGSNLKSRDITEQPERATFI</sequence>
<accession>A0AAV4A1V9</accession>